<evidence type="ECO:0000313" key="2">
    <source>
        <dbReference type="EMBL" id="GFS51505.1"/>
    </source>
</evidence>
<protein>
    <submittedName>
        <fullName evidence="2">Uncharacterized protein</fullName>
    </submittedName>
</protein>
<organism evidence="2 3">
    <name type="scientific">Trichonephila inaurata madagascariensis</name>
    <dbReference type="NCBI Taxonomy" id="2747483"/>
    <lineage>
        <taxon>Eukaryota</taxon>
        <taxon>Metazoa</taxon>
        <taxon>Ecdysozoa</taxon>
        <taxon>Arthropoda</taxon>
        <taxon>Chelicerata</taxon>
        <taxon>Arachnida</taxon>
        <taxon>Araneae</taxon>
        <taxon>Araneomorphae</taxon>
        <taxon>Entelegynae</taxon>
        <taxon>Araneoidea</taxon>
        <taxon>Nephilidae</taxon>
        <taxon>Trichonephila</taxon>
        <taxon>Trichonephila inaurata</taxon>
    </lineage>
</organism>
<reference evidence="2" key="1">
    <citation type="submission" date="2020-08" db="EMBL/GenBank/DDBJ databases">
        <title>Multicomponent nature underlies the extraordinary mechanical properties of spider dragline silk.</title>
        <authorList>
            <person name="Kono N."/>
            <person name="Nakamura H."/>
            <person name="Mori M."/>
            <person name="Yoshida Y."/>
            <person name="Ohtoshi R."/>
            <person name="Malay A.D."/>
            <person name="Moran D.A.P."/>
            <person name="Tomita M."/>
            <person name="Numata K."/>
            <person name="Arakawa K."/>
        </authorList>
    </citation>
    <scope>NUCLEOTIDE SEQUENCE</scope>
</reference>
<dbReference type="AlphaFoldDB" id="A0A8X6IM69"/>
<dbReference type="EMBL" id="BMAV01026555">
    <property type="protein sequence ID" value="GFS51505.1"/>
    <property type="molecule type" value="Genomic_DNA"/>
</dbReference>
<gene>
    <name evidence="2" type="ORF">TNIN_493371</name>
</gene>
<accession>A0A8X6IM69</accession>
<dbReference type="Proteomes" id="UP000886998">
    <property type="component" value="Unassembled WGS sequence"/>
</dbReference>
<comment type="caution">
    <text evidence="2">The sequence shown here is derived from an EMBL/GenBank/DDBJ whole genome shotgun (WGS) entry which is preliminary data.</text>
</comment>
<proteinExistence type="predicted"/>
<feature type="region of interest" description="Disordered" evidence="1">
    <location>
        <begin position="34"/>
        <end position="59"/>
    </location>
</feature>
<sequence>MERERESKCSLQKRVKVKRERERINVLYRRKRRMKEERERKLVREKEGKEKEEGREENYRKEKRKCLFPWVSPPQYCSCQKCYRVSFLPNYIRTYSFHFQLIGADFNQDERGFWNVPCGVSVQNRE</sequence>
<evidence type="ECO:0000313" key="3">
    <source>
        <dbReference type="Proteomes" id="UP000886998"/>
    </source>
</evidence>
<keyword evidence="3" id="KW-1185">Reference proteome</keyword>
<name>A0A8X6IM69_9ARAC</name>
<evidence type="ECO:0000256" key="1">
    <source>
        <dbReference type="SAM" id="MobiDB-lite"/>
    </source>
</evidence>